<evidence type="ECO:0000313" key="1">
    <source>
        <dbReference type="EMBL" id="MBB6228465.1"/>
    </source>
</evidence>
<dbReference type="SUPFAM" id="SSF54909">
    <property type="entry name" value="Dimeric alpha+beta barrel"/>
    <property type="match status" value="1"/>
</dbReference>
<dbReference type="AlphaFoldDB" id="A0A841LF77"/>
<dbReference type="Proteomes" id="UP000538147">
    <property type="component" value="Unassembled WGS sequence"/>
</dbReference>
<dbReference type="PANTHER" id="PTHR40257">
    <property type="match status" value="1"/>
</dbReference>
<proteinExistence type="predicted"/>
<sequence>MRVDNAVMPTPEQAAAFFGAEDQGPLVMVNLLRFREHAAYPDGSEPELSGRDAYLRYGAAVEACIGLVGGRALFSGPVTGMLLGEVEAPWDMVALVWYPSPKAMLEMVGLPEYRGIEVHRLAGLEGQLNIRTAPGRMAL</sequence>
<gene>
    <name evidence="1" type="ORF">FHS79_002652</name>
</gene>
<dbReference type="InterPro" id="IPR011008">
    <property type="entry name" value="Dimeric_a/b-barrel"/>
</dbReference>
<evidence type="ECO:0000313" key="2">
    <source>
        <dbReference type="Proteomes" id="UP000538147"/>
    </source>
</evidence>
<dbReference type="PANTHER" id="PTHR40257:SF1">
    <property type="entry name" value="DUF1330 DOMAIN-CONTAINING PROTEIN"/>
    <property type="match status" value="1"/>
</dbReference>
<reference evidence="1 2" key="1">
    <citation type="submission" date="2020-08" db="EMBL/GenBank/DDBJ databases">
        <title>Genomic Encyclopedia of Type Strains, Phase IV (KMG-IV): sequencing the most valuable type-strain genomes for metagenomic binning, comparative biology and taxonomic classification.</title>
        <authorList>
            <person name="Goeker M."/>
        </authorList>
    </citation>
    <scope>NUCLEOTIDE SEQUENCE [LARGE SCALE GENOMIC DNA]</scope>
    <source>
        <strain evidence="1 2">DSM 102189</strain>
    </source>
</reference>
<accession>A0A841LF77</accession>
<dbReference type="Gene3D" id="3.30.70.100">
    <property type="match status" value="1"/>
</dbReference>
<dbReference type="RefSeq" id="WP_184200823.1">
    <property type="nucleotide sequence ID" value="NZ_BMOX01000038.1"/>
</dbReference>
<comment type="caution">
    <text evidence="1">The sequence shown here is derived from an EMBL/GenBank/DDBJ whole genome shotgun (WGS) entry which is preliminary data.</text>
</comment>
<name>A0A841LF77_9SPHN</name>
<keyword evidence="2" id="KW-1185">Reference proteome</keyword>
<dbReference type="EMBL" id="JACIIV010000019">
    <property type="protein sequence ID" value="MBB6228465.1"/>
    <property type="molecule type" value="Genomic_DNA"/>
</dbReference>
<organism evidence="1 2">
    <name type="scientific">Polymorphobacter multimanifer</name>
    <dbReference type="NCBI Taxonomy" id="1070431"/>
    <lineage>
        <taxon>Bacteria</taxon>
        <taxon>Pseudomonadati</taxon>
        <taxon>Pseudomonadota</taxon>
        <taxon>Alphaproteobacteria</taxon>
        <taxon>Sphingomonadales</taxon>
        <taxon>Sphingosinicellaceae</taxon>
        <taxon>Polymorphobacter</taxon>
    </lineage>
</organism>
<protein>
    <submittedName>
        <fullName evidence="1">Uncharacterized protein (DUF1330 family)</fullName>
    </submittedName>
</protein>